<reference evidence="1 2" key="1">
    <citation type="journal article" date="2020" name="IScience">
        <title>Genome Sequencing of the Endangered Kingdonia uniflora (Circaeasteraceae, Ranunculales) Reveals Potential Mechanisms of Evolutionary Specialization.</title>
        <authorList>
            <person name="Sun Y."/>
            <person name="Deng T."/>
            <person name="Zhang A."/>
            <person name="Moore M.J."/>
            <person name="Landis J.B."/>
            <person name="Lin N."/>
            <person name="Zhang H."/>
            <person name="Zhang X."/>
            <person name="Huang J."/>
            <person name="Zhang X."/>
            <person name="Sun H."/>
            <person name="Wang H."/>
        </authorList>
    </citation>
    <scope>NUCLEOTIDE SEQUENCE [LARGE SCALE GENOMIC DNA]</scope>
    <source>
        <strain evidence="1">TB1705</strain>
        <tissue evidence="1">Leaf</tissue>
    </source>
</reference>
<dbReference type="OrthoDB" id="1882251at2759"/>
<accession>A0A7J7LVT8</accession>
<dbReference type="AlphaFoldDB" id="A0A7J7LVT8"/>
<comment type="caution">
    <text evidence="1">The sequence shown here is derived from an EMBL/GenBank/DDBJ whole genome shotgun (WGS) entry which is preliminary data.</text>
</comment>
<dbReference type="EMBL" id="JACGCM010001962">
    <property type="protein sequence ID" value="KAF6146756.1"/>
    <property type="molecule type" value="Genomic_DNA"/>
</dbReference>
<organism evidence="1 2">
    <name type="scientific">Kingdonia uniflora</name>
    <dbReference type="NCBI Taxonomy" id="39325"/>
    <lineage>
        <taxon>Eukaryota</taxon>
        <taxon>Viridiplantae</taxon>
        <taxon>Streptophyta</taxon>
        <taxon>Embryophyta</taxon>
        <taxon>Tracheophyta</taxon>
        <taxon>Spermatophyta</taxon>
        <taxon>Magnoliopsida</taxon>
        <taxon>Ranunculales</taxon>
        <taxon>Circaeasteraceae</taxon>
        <taxon>Kingdonia</taxon>
    </lineage>
</organism>
<name>A0A7J7LVT8_9MAGN</name>
<gene>
    <name evidence="1" type="ORF">GIB67_004933</name>
</gene>
<dbReference type="PANTHER" id="PTHR33527:SF53">
    <property type="entry name" value="OS10G0561000 PROTEIN"/>
    <property type="match status" value="1"/>
</dbReference>
<evidence type="ECO:0000313" key="1">
    <source>
        <dbReference type="EMBL" id="KAF6146756.1"/>
    </source>
</evidence>
<dbReference type="Proteomes" id="UP000541444">
    <property type="component" value="Unassembled WGS sequence"/>
</dbReference>
<proteinExistence type="predicted"/>
<protein>
    <submittedName>
        <fullName evidence="1">Uncharacterized protein</fullName>
    </submittedName>
</protein>
<sequence length="308" mass="35068">MEDINIEDDAFLHMFTTERNVFNNLVLRLGRNGIQAKYVIGLWLWLVQLGYSDLIKKIKSLSDLAINALYDETLLCLRRVMLEPVEIRVGGYSRIDDIPILATLMNGNLNIDSGIFEFARKLARDGINGIVTEVCSRIFTDTAAREVQDPVIQPVFRPHGEGCSSSLFYGHCSDVSSTLINPFAMPFYSRLEQTSGVDQIPDEENDRTLFLTFSRGYPITREQIVGFFISKWGEVVERLIFGNPLREKESLCACLLLTSKSAIATILGRQHTAEFYVNGRCLRARRSLTKDERYRLRKPCLANFRPRA</sequence>
<keyword evidence="2" id="KW-1185">Reference proteome</keyword>
<evidence type="ECO:0000313" key="2">
    <source>
        <dbReference type="Proteomes" id="UP000541444"/>
    </source>
</evidence>
<dbReference type="PANTHER" id="PTHR33527">
    <property type="entry name" value="OS07G0274300 PROTEIN"/>
    <property type="match status" value="1"/>
</dbReference>